<dbReference type="eggNOG" id="ENOG50340PR">
    <property type="taxonomic scope" value="Bacteria"/>
</dbReference>
<proteinExistence type="predicted"/>
<dbReference type="InterPro" id="IPR011037">
    <property type="entry name" value="Pyrv_Knase-like_insert_dom_sf"/>
</dbReference>
<dbReference type="EMBL" id="CAVN010000099">
    <property type="protein sequence ID" value="CDF59352.1"/>
    <property type="molecule type" value="Genomic_DNA"/>
</dbReference>
<organism evidence="1 2">
    <name type="scientific">Thermobrachium celere DSM 8682</name>
    <dbReference type="NCBI Taxonomy" id="941824"/>
    <lineage>
        <taxon>Bacteria</taxon>
        <taxon>Bacillati</taxon>
        <taxon>Bacillota</taxon>
        <taxon>Clostridia</taxon>
        <taxon>Eubacteriales</taxon>
        <taxon>Clostridiaceae</taxon>
        <taxon>Thermobrachium</taxon>
    </lineage>
</organism>
<evidence type="ECO:0008006" key="3">
    <source>
        <dbReference type="Google" id="ProtNLM"/>
    </source>
</evidence>
<name>R7RT17_9CLOT</name>
<keyword evidence="2" id="KW-1185">Reference proteome</keyword>
<evidence type="ECO:0000313" key="1">
    <source>
        <dbReference type="EMBL" id="CDF59352.1"/>
    </source>
</evidence>
<dbReference type="HOGENOM" id="CLU_1926583_0_0_9"/>
<sequence length="131" mass="14871">MSRLIKIRLEDVSGNELDLKEVEVVKGGGIKGSYKKGKELLDCAVYFDEPLNPKGLCSKRYKYNILLDEKLDLKLGQIFKIGQINFEVVRKKECFKECILVQDGSYCPLRSAVFIRAIQDGVIKIGDEIKL</sequence>
<protein>
    <recommendedName>
        <fullName evidence="3">MOSC domain-containing protein</fullName>
    </recommendedName>
</protein>
<reference evidence="1" key="1">
    <citation type="submission" date="2013-03" db="EMBL/GenBank/DDBJ databases">
        <title>Draft genome sequence of the hydrogen-ethanol-producing anaerobic alkalithermophilic Caloramator celere.</title>
        <authorList>
            <person name="Ciranna A."/>
            <person name="Larjo A."/>
            <person name="Kivisto A."/>
            <person name="Santala V."/>
            <person name="Roos C."/>
            <person name="Karp M."/>
        </authorList>
    </citation>
    <scope>NUCLEOTIDE SEQUENCE [LARGE SCALE GENOMIC DNA]</scope>
    <source>
        <strain evidence="1">DSM 8682</strain>
    </source>
</reference>
<accession>R7RT17</accession>
<dbReference type="SUPFAM" id="SSF50800">
    <property type="entry name" value="PK beta-barrel domain-like"/>
    <property type="match status" value="1"/>
</dbReference>
<dbReference type="AlphaFoldDB" id="R7RT17"/>
<dbReference type="Proteomes" id="UP000014923">
    <property type="component" value="Unassembled WGS sequence"/>
</dbReference>
<evidence type="ECO:0000313" key="2">
    <source>
        <dbReference type="Proteomes" id="UP000014923"/>
    </source>
</evidence>
<comment type="caution">
    <text evidence="1">The sequence shown here is derived from an EMBL/GenBank/DDBJ whole genome shotgun (WGS) entry which is preliminary data.</text>
</comment>
<gene>
    <name evidence="1" type="ORF">TCEL_00818</name>
</gene>